<dbReference type="InterPro" id="IPR050438">
    <property type="entry name" value="LMW_PTPase"/>
</dbReference>
<dbReference type="InterPro" id="IPR036196">
    <property type="entry name" value="Ptyr_pPase_sf"/>
</dbReference>
<organism evidence="6 7">
    <name type="scientific">Desulfuribacillus alkaliarsenatis</name>
    <dbReference type="NCBI Taxonomy" id="766136"/>
    <lineage>
        <taxon>Bacteria</taxon>
        <taxon>Bacillati</taxon>
        <taxon>Bacillota</taxon>
        <taxon>Desulfuribacillia</taxon>
        <taxon>Desulfuribacillales</taxon>
        <taxon>Desulfuribacillaceae</taxon>
        <taxon>Desulfuribacillus</taxon>
    </lineage>
</organism>
<dbReference type="Pfam" id="PF01451">
    <property type="entry name" value="LMWPc"/>
    <property type="match status" value="1"/>
</dbReference>
<dbReference type="PANTHER" id="PTHR11717">
    <property type="entry name" value="LOW MOLECULAR WEIGHT PROTEIN TYROSINE PHOSPHATASE"/>
    <property type="match status" value="1"/>
</dbReference>
<dbReference type="PRINTS" id="PR00719">
    <property type="entry name" value="LMWPTPASE"/>
</dbReference>
<dbReference type="InterPro" id="IPR017867">
    <property type="entry name" value="Tyr_phospatase_low_mol_wt"/>
</dbReference>
<evidence type="ECO:0000313" key="6">
    <source>
        <dbReference type="EMBL" id="OEF96768.1"/>
    </source>
</evidence>
<evidence type="ECO:0000256" key="3">
    <source>
        <dbReference type="ARBA" id="ARBA00022912"/>
    </source>
</evidence>
<evidence type="ECO:0000259" key="5">
    <source>
        <dbReference type="SMART" id="SM00226"/>
    </source>
</evidence>
<proteinExistence type="inferred from homology"/>
<dbReference type="OrthoDB" id="9784339at2"/>
<sequence length="167" mass="18686">MTNEEKQTNILFVCTGNTCRSPMAEVIAKEKAEQLDKPLIFQSAGVATIDGLSISKNALEALKVKGYDVSNLNHSSQVVTEQLLNWADIVLTMTSNHRSQIINFYPNLENKIYNFPVYIYNNYNSLSDDCNVNNYGDIIDPFGGSLETYLSCADQLELLIDELLMSC</sequence>
<evidence type="ECO:0000313" key="7">
    <source>
        <dbReference type="Proteomes" id="UP000094296"/>
    </source>
</evidence>
<comment type="caution">
    <text evidence="6">The sequence shown here is derived from an EMBL/GenBank/DDBJ whole genome shotgun (WGS) entry which is preliminary data.</text>
</comment>
<feature type="active site" evidence="4">
    <location>
        <position position="20"/>
    </location>
</feature>
<dbReference type="PANTHER" id="PTHR11717:SF31">
    <property type="entry name" value="LOW MOLECULAR WEIGHT PROTEIN-TYROSINE-PHOSPHATASE ETP-RELATED"/>
    <property type="match status" value="1"/>
</dbReference>
<feature type="domain" description="Phosphotyrosine protein phosphatase I" evidence="5">
    <location>
        <begin position="8"/>
        <end position="166"/>
    </location>
</feature>
<dbReference type="SMART" id="SM00226">
    <property type="entry name" value="LMWPc"/>
    <property type="match status" value="1"/>
</dbReference>
<dbReference type="STRING" id="766136.BHF68_06780"/>
<keyword evidence="2" id="KW-0378">Hydrolase</keyword>
<dbReference type="AlphaFoldDB" id="A0A1E5G1H9"/>
<comment type="similarity">
    <text evidence="1">Belongs to the low molecular weight phosphotyrosine protein phosphatase family.</text>
</comment>
<dbReference type="InterPro" id="IPR023485">
    <property type="entry name" value="Ptyr_pPase"/>
</dbReference>
<feature type="active site" description="Nucleophile" evidence="4">
    <location>
        <position position="14"/>
    </location>
</feature>
<dbReference type="Proteomes" id="UP000094296">
    <property type="component" value="Unassembled WGS sequence"/>
</dbReference>
<protein>
    <recommendedName>
        <fullName evidence="5">Phosphotyrosine protein phosphatase I domain-containing protein</fullName>
    </recommendedName>
</protein>
<keyword evidence="7" id="KW-1185">Reference proteome</keyword>
<feature type="active site" description="Proton donor" evidence="4">
    <location>
        <position position="140"/>
    </location>
</feature>
<dbReference type="SUPFAM" id="SSF52788">
    <property type="entry name" value="Phosphotyrosine protein phosphatases I"/>
    <property type="match status" value="1"/>
</dbReference>
<dbReference type="RefSeq" id="WP_069643351.1">
    <property type="nucleotide sequence ID" value="NZ_MIJE01000030.1"/>
</dbReference>
<keyword evidence="3" id="KW-0904">Protein phosphatase</keyword>
<name>A0A1E5G1H9_9FIRM</name>
<accession>A0A1E5G1H9</accession>
<dbReference type="EMBL" id="MIJE01000030">
    <property type="protein sequence ID" value="OEF96768.1"/>
    <property type="molecule type" value="Genomic_DNA"/>
</dbReference>
<gene>
    <name evidence="6" type="ORF">BHF68_06780</name>
</gene>
<evidence type="ECO:0000256" key="4">
    <source>
        <dbReference type="PIRSR" id="PIRSR617867-1"/>
    </source>
</evidence>
<reference evidence="6 7" key="1">
    <citation type="submission" date="2016-09" db="EMBL/GenBank/DDBJ databases">
        <title>Draft genome sequence for the type strain of Desulfuribacillus alkaliarsenatis AHT28, an obligately anaerobic, sulfidogenic bacterium isolated from Russian soda lake sediments.</title>
        <authorList>
            <person name="Abin C.A."/>
            <person name="Hollibaugh J.T."/>
        </authorList>
    </citation>
    <scope>NUCLEOTIDE SEQUENCE [LARGE SCALE GENOMIC DNA]</scope>
    <source>
        <strain evidence="6 7">AHT28</strain>
    </source>
</reference>
<evidence type="ECO:0000256" key="2">
    <source>
        <dbReference type="ARBA" id="ARBA00022801"/>
    </source>
</evidence>
<dbReference type="CDD" id="cd16344">
    <property type="entry name" value="LMWPAP"/>
    <property type="match status" value="1"/>
</dbReference>
<dbReference type="Gene3D" id="3.40.50.2300">
    <property type="match status" value="1"/>
</dbReference>
<dbReference type="GO" id="GO:0004725">
    <property type="term" value="F:protein tyrosine phosphatase activity"/>
    <property type="evidence" value="ECO:0007669"/>
    <property type="project" value="InterPro"/>
</dbReference>
<evidence type="ECO:0000256" key="1">
    <source>
        <dbReference type="ARBA" id="ARBA00011063"/>
    </source>
</evidence>